<dbReference type="AlphaFoldDB" id="M1TPB4"/>
<dbReference type="SUPFAM" id="SSF53474">
    <property type="entry name" value="alpha/beta-Hydrolases"/>
    <property type="match status" value="1"/>
</dbReference>
<evidence type="ECO:0000256" key="1">
    <source>
        <dbReference type="ARBA" id="ARBA00007534"/>
    </source>
</evidence>
<dbReference type="PANTHER" id="PTHR33630">
    <property type="entry name" value="CUTINASE RV1984C-RELATED-RELATED"/>
    <property type="match status" value="1"/>
</dbReference>
<evidence type="ECO:0000313" key="6">
    <source>
        <dbReference type="EMBL" id="AGG66181.1"/>
    </source>
</evidence>
<keyword evidence="5" id="KW-0732">Signal</keyword>
<dbReference type="eggNOG" id="ENOG5030KCH">
    <property type="taxonomic scope" value="Bacteria"/>
</dbReference>
<dbReference type="GO" id="GO:0052689">
    <property type="term" value="F:carboxylic ester hydrolase activity"/>
    <property type="evidence" value="ECO:0007669"/>
    <property type="project" value="UniProtKB-KW"/>
</dbReference>
<dbReference type="PATRIC" id="fig|1121353.3.peg.754"/>
<accession>M1TPB4</accession>
<evidence type="ECO:0008006" key="8">
    <source>
        <dbReference type="Google" id="ProtNLM"/>
    </source>
</evidence>
<evidence type="ECO:0000313" key="7">
    <source>
        <dbReference type="Proteomes" id="UP000011760"/>
    </source>
</evidence>
<feature type="signal peptide" evidence="5">
    <location>
        <begin position="1"/>
        <end position="23"/>
    </location>
</feature>
<dbReference type="PANTHER" id="PTHR33630:SF9">
    <property type="entry name" value="CUTINASE 4"/>
    <property type="match status" value="1"/>
</dbReference>
<dbReference type="RefSeq" id="WP_015650619.1">
    <property type="nucleotide sequence ID" value="NC_020506.1"/>
</dbReference>
<comment type="similarity">
    <text evidence="1">Belongs to the cutinase family.</text>
</comment>
<evidence type="ECO:0000256" key="4">
    <source>
        <dbReference type="ARBA" id="ARBA00023157"/>
    </source>
</evidence>
<dbReference type="HOGENOM" id="CLU_453954_0_0_11"/>
<evidence type="ECO:0000256" key="3">
    <source>
        <dbReference type="ARBA" id="ARBA00022801"/>
    </source>
</evidence>
<feature type="chain" id="PRO_5004017775" description="Cutinase" evidence="5">
    <location>
        <begin position="24"/>
        <end position="543"/>
    </location>
</feature>
<dbReference type="KEGG" id="ccn:H924_03665"/>
<keyword evidence="2" id="KW-0719">Serine esterase</keyword>
<sequence>MRRSLAVFSTIVIATAVVVPASAQENTIGECPAMHIVMVNSSADSITGSDQVDSGFLAEIATPVLKAANEGETGTTAGFEPIIEDSSDEAFETFDAGIPNMWGETETTYKSEWGNVSETATETATAQSSPEASRAEVGRTYIPIRGDRTGSFIPGVHSVEPEPYTEIITRAVDDTMSVFNQIGELCPGTKVVLMGNAQGAQVASTVSKKISAGESSFSADNLVGVALFADPSREDGRATDGMDAIGNLNPQIASGVDGTGVAAVTGQTTATGAAPQNTVSWCLDGDVTCGIKKEDPLAVLTAAGQNIDINDPVRSLNYISDVLGPAVMLGGVEALAEGVEMGSGGLRITRANSVDETVLGRIASQVAKPISQSDRERRVVAAGQQIGGMALAAGVTVAKKTLTPANIAQIALAGAVNPAAGAGMALALAGTAALDLVTVETATTTAARVFDEADAAGLETPDVARAAVQSAVARTVTENTYRTTPVTDDGLTATQATTSWLADLAGDSTGNDLTEALVDVVGAVAVSAFDEAGTQSAMDSLKV</sequence>
<dbReference type="Proteomes" id="UP000011760">
    <property type="component" value="Chromosome"/>
</dbReference>
<dbReference type="EMBL" id="CP004354">
    <property type="protein sequence ID" value="AGG66181.1"/>
    <property type="molecule type" value="Genomic_DNA"/>
</dbReference>
<name>M1TPB4_9CORY</name>
<evidence type="ECO:0000256" key="5">
    <source>
        <dbReference type="SAM" id="SignalP"/>
    </source>
</evidence>
<evidence type="ECO:0000256" key="2">
    <source>
        <dbReference type="ARBA" id="ARBA00022487"/>
    </source>
</evidence>
<gene>
    <name evidence="6" type="ORF">H924_03665</name>
</gene>
<dbReference type="InterPro" id="IPR000675">
    <property type="entry name" value="Cutinase/axe"/>
</dbReference>
<dbReference type="OrthoDB" id="4570487at2"/>
<proteinExistence type="inferred from homology"/>
<dbReference type="Pfam" id="PF01083">
    <property type="entry name" value="Cutinase"/>
    <property type="match status" value="1"/>
</dbReference>
<dbReference type="STRING" id="1121353.H924_03665"/>
<keyword evidence="7" id="KW-1185">Reference proteome</keyword>
<keyword evidence="4" id="KW-1015">Disulfide bond</keyword>
<organism evidence="6 7">
    <name type="scientific">Corynebacterium callunae DSM 20147</name>
    <dbReference type="NCBI Taxonomy" id="1121353"/>
    <lineage>
        <taxon>Bacteria</taxon>
        <taxon>Bacillati</taxon>
        <taxon>Actinomycetota</taxon>
        <taxon>Actinomycetes</taxon>
        <taxon>Mycobacteriales</taxon>
        <taxon>Corynebacteriaceae</taxon>
        <taxon>Corynebacterium</taxon>
    </lineage>
</organism>
<keyword evidence="3" id="KW-0378">Hydrolase</keyword>
<protein>
    <recommendedName>
        <fullName evidence="8">Cutinase</fullName>
    </recommendedName>
</protein>
<dbReference type="SMART" id="SM01110">
    <property type="entry name" value="Cutinase"/>
    <property type="match status" value="1"/>
</dbReference>
<dbReference type="Gene3D" id="3.40.50.1820">
    <property type="entry name" value="alpha/beta hydrolase"/>
    <property type="match status" value="1"/>
</dbReference>
<dbReference type="InterPro" id="IPR029058">
    <property type="entry name" value="AB_hydrolase_fold"/>
</dbReference>
<reference evidence="6 7" key="1">
    <citation type="submission" date="2013-02" db="EMBL/GenBank/DDBJ databases">
        <title>The complete genome sequence of Corynebacterium callunae DSM 20147.</title>
        <authorList>
            <person name="Ruckert C."/>
            <person name="Albersmeier A."/>
            <person name="Kalinowski J."/>
        </authorList>
    </citation>
    <scope>NUCLEOTIDE SEQUENCE [LARGE SCALE GENOMIC DNA]</scope>
    <source>
        <strain evidence="6 7">DSM 20147</strain>
    </source>
</reference>